<keyword evidence="1" id="KW-0472">Membrane</keyword>
<comment type="caution">
    <text evidence="2">The sequence shown here is derived from an EMBL/GenBank/DDBJ whole genome shotgun (WGS) entry which is preliminary data.</text>
</comment>
<reference evidence="2 3" key="1">
    <citation type="submission" date="2020-05" db="EMBL/GenBank/DDBJ databases">
        <title>Genome Sequencing of Type Strains.</title>
        <authorList>
            <person name="Lemaire J.F."/>
            <person name="Inderbitzin P."/>
            <person name="Gregorio O.A."/>
            <person name="Collins S.B."/>
            <person name="Wespe N."/>
            <person name="Knight-Connoni V."/>
        </authorList>
    </citation>
    <scope>NUCLEOTIDE SEQUENCE [LARGE SCALE GENOMIC DNA]</scope>
    <source>
        <strain evidence="2 3">ATCC 19096</strain>
    </source>
</reference>
<feature type="transmembrane region" description="Helical" evidence="1">
    <location>
        <begin position="45"/>
        <end position="63"/>
    </location>
</feature>
<evidence type="ECO:0000313" key="2">
    <source>
        <dbReference type="EMBL" id="NUU12865.1"/>
    </source>
</evidence>
<proteinExistence type="predicted"/>
<protein>
    <submittedName>
        <fullName evidence="2">Uncharacterized protein</fullName>
    </submittedName>
</protein>
<organism evidence="2 3">
    <name type="scientific">Curtobacterium pusillum</name>
    <dbReference type="NCBI Taxonomy" id="69373"/>
    <lineage>
        <taxon>Bacteria</taxon>
        <taxon>Bacillati</taxon>
        <taxon>Actinomycetota</taxon>
        <taxon>Actinomycetes</taxon>
        <taxon>Micrococcales</taxon>
        <taxon>Microbacteriaceae</taxon>
        <taxon>Curtobacterium</taxon>
    </lineage>
</organism>
<gene>
    <name evidence="2" type="ORF">HP507_03295</name>
</gene>
<keyword evidence="1" id="KW-1133">Transmembrane helix</keyword>
<dbReference type="RefSeq" id="WP_175350426.1">
    <property type="nucleotide sequence ID" value="NZ_BAAAWQ010000001.1"/>
</dbReference>
<dbReference type="EMBL" id="JABMCE010000052">
    <property type="protein sequence ID" value="NUU12865.1"/>
    <property type="molecule type" value="Genomic_DNA"/>
</dbReference>
<keyword evidence="1" id="KW-0812">Transmembrane</keyword>
<accession>A0ABX2M4L7</accession>
<evidence type="ECO:0000256" key="1">
    <source>
        <dbReference type="SAM" id="Phobius"/>
    </source>
</evidence>
<sequence>MSSNTVARITGTPSPAGVTATVLALGYLVELVAGFALLLTAGWPVASGTFAVSAALLVASLTVESCKRFTRGR</sequence>
<name>A0ABX2M4L7_9MICO</name>
<evidence type="ECO:0000313" key="3">
    <source>
        <dbReference type="Proteomes" id="UP000573001"/>
    </source>
</evidence>
<keyword evidence="3" id="KW-1185">Reference proteome</keyword>
<dbReference type="Proteomes" id="UP000573001">
    <property type="component" value="Unassembled WGS sequence"/>
</dbReference>